<evidence type="ECO:0000256" key="4">
    <source>
        <dbReference type="ARBA" id="ARBA00022692"/>
    </source>
</evidence>
<feature type="transmembrane region" description="Helical" evidence="7">
    <location>
        <begin position="36"/>
        <end position="56"/>
    </location>
</feature>
<evidence type="ECO:0000313" key="9">
    <source>
        <dbReference type="Proteomes" id="UP000249794"/>
    </source>
</evidence>
<comment type="subcellular location">
    <subcellularLocation>
        <location evidence="1">Cell membrane</location>
        <topology evidence="1">Multi-pass membrane protein</topology>
    </subcellularLocation>
</comment>
<dbReference type="InterPro" id="IPR039428">
    <property type="entry name" value="NUOK/Mnh_C1-like"/>
</dbReference>
<evidence type="ECO:0000256" key="5">
    <source>
        <dbReference type="ARBA" id="ARBA00022989"/>
    </source>
</evidence>
<dbReference type="Proteomes" id="UP000249794">
    <property type="component" value="Unassembled WGS sequence"/>
</dbReference>
<keyword evidence="4 7" id="KW-0812">Transmembrane</keyword>
<organism evidence="8 9">
    <name type="scientific">Phormidesmis priestleyi</name>
    <dbReference type="NCBI Taxonomy" id="268141"/>
    <lineage>
        <taxon>Bacteria</taxon>
        <taxon>Bacillati</taxon>
        <taxon>Cyanobacteriota</taxon>
        <taxon>Cyanophyceae</taxon>
        <taxon>Leptolyngbyales</taxon>
        <taxon>Leptolyngbyaceae</taxon>
        <taxon>Phormidesmis</taxon>
    </lineage>
</organism>
<gene>
    <name evidence="8" type="ORF">DCF15_09265</name>
</gene>
<reference evidence="9" key="1">
    <citation type="submission" date="2018-04" db="EMBL/GenBank/DDBJ databases">
        <authorList>
            <person name="Cornet L."/>
        </authorList>
    </citation>
    <scope>NUCLEOTIDE SEQUENCE [LARGE SCALE GENOMIC DNA]</scope>
</reference>
<protein>
    <submittedName>
        <fullName evidence="8">Cation:proton antiporter</fullName>
    </submittedName>
</protein>
<feature type="transmembrane region" description="Helical" evidence="7">
    <location>
        <begin position="6"/>
        <end position="24"/>
    </location>
</feature>
<keyword evidence="3" id="KW-1003">Cell membrane</keyword>
<dbReference type="AlphaFoldDB" id="A0A2W4XG25"/>
<dbReference type="EMBL" id="QBMP01000078">
    <property type="protein sequence ID" value="PZO56260.1"/>
    <property type="molecule type" value="Genomic_DNA"/>
</dbReference>
<evidence type="ECO:0000313" key="8">
    <source>
        <dbReference type="EMBL" id="PZO56260.1"/>
    </source>
</evidence>
<evidence type="ECO:0000256" key="7">
    <source>
        <dbReference type="SAM" id="Phobius"/>
    </source>
</evidence>
<dbReference type="PANTHER" id="PTHR34583">
    <property type="entry name" value="ANTIPORTER SUBUNIT MNHC2-RELATED"/>
    <property type="match status" value="1"/>
</dbReference>
<proteinExistence type="inferred from homology"/>
<dbReference type="Pfam" id="PF00420">
    <property type="entry name" value="Oxidored_q2"/>
    <property type="match status" value="1"/>
</dbReference>
<keyword evidence="5 7" id="KW-1133">Transmembrane helix</keyword>
<accession>A0A2W4XG25</accession>
<dbReference type="GO" id="GO:0005886">
    <property type="term" value="C:plasma membrane"/>
    <property type="evidence" value="ECO:0007669"/>
    <property type="project" value="UniProtKB-SubCell"/>
</dbReference>
<sequence length="121" mass="13089">MLEACVFATVMCGFFGIILKKNLLMKIISMDVMSTGVIALYVLIAARGGLRTPIAADFEPSDLARVAYADPVPQAVILTAIVIGFSIQALMLVGAMKLSRDYPTLDCRDIEKNTILPNQPL</sequence>
<keyword evidence="6 7" id="KW-0472">Membrane</keyword>
<name>A0A2W4XG25_9CYAN</name>
<reference evidence="8 9" key="2">
    <citation type="submission" date="2018-06" db="EMBL/GenBank/DDBJ databases">
        <title>Metagenomic assembly of (sub)arctic Cyanobacteria and their associated microbiome from non-axenic cultures.</title>
        <authorList>
            <person name="Baurain D."/>
        </authorList>
    </citation>
    <scope>NUCLEOTIDE SEQUENCE [LARGE SCALE GENOMIC DNA]</scope>
    <source>
        <strain evidence="8">ULC027bin1</strain>
    </source>
</reference>
<evidence type="ECO:0000256" key="2">
    <source>
        <dbReference type="ARBA" id="ARBA00010388"/>
    </source>
</evidence>
<comment type="caution">
    <text evidence="8">The sequence shown here is derived from an EMBL/GenBank/DDBJ whole genome shotgun (WGS) entry which is preliminary data.</text>
</comment>
<evidence type="ECO:0000256" key="3">
    <source>
        <dbReference type="ARBA" id="ARBA00022475"/>
    </source>
</evidence>
<dbReference type="NCBIfam" id="NF005620">
    <property type="entry name" value="PRK07375.1-5"/>
    <property type="match status" value="1"/>
</dbReference>
<evidence type="ECO:0000256" key="1">
    <source>
        <dbReference type="ARBA" id="ARBA00004651"/>
    </source>
</evidence>
<comment type="similarity">
    <text evidence="2">Belongs to the CPA3 antiporters (TC 2.A.63) subunit C family.</text>
</comment>
<dbReference type="PANTHER" id="PTHR34583:SF2">
    <property type="entry name" value="ANTIPORTER SUBUNIT MNHC2-RELATED"/>
    <property type="match status" value="1"/>
</dbReference>
<evidence type="ECO:0000256" key="6">
    <source>
        <dbReference type="ARBA" id="ARBA00023136"/>
    </source>
</evidence>
<dbReference type="Gene3D" id="1.10.287.3510">
    <property type="match status" value="1"/>
</dbReference>
<dbReference type="InterPro" id="IPR050601">
    <property type="entry name" value="CPA3_antiporter_subunitC"/>
</dbReference>
<feature type="transmembrane region" description="Helical" evidence="7">
    <location>
        <begin position="76"/>
        <end position="95"/>
    </location>
</feature>